<evidence type="ECO:0000313" key="3">
    <source>
        <dbReference type="Proteomes" id="UP000076727"/>
    </source>
</evidence>
<protein>
    <recommendedName>
        <fullName evidence="1">GST N-terminal domain-containing protein</fullName>
    </recommendedName>
</protein>
<name>A0A165MTJ6_9APHY</name>
<evidence type="ECO:0000313" key="2">
    <source>
        <dbReference type="EMBL" id="KZT66102.1"/>
    </source>
</evidence>
<dbReference type="Gene3D" id="3.40.30.10">
    <property type="entry name" value="Glutaredoxin"/>
    <property type="match status" value="1"/>
</dbReference>
<feature type="domain" description="GST N-terminal" evidence="1">
    <location>
        <begin position="23"/>
        <end position="97"/>
    </location>
</feature>
<accession>A0A165MTJ6</accession>
<dbReference type="AlphaFoldDB" id="A0A165MTJ6"/>
<organism evidence="2 3">
    <name type="scientific">Daedalea quercina L-15889</name>
    <dbReference type="NCBI Taxonomy" id="1314783"/>
    <lineage>
        <taxon>Eukaryota</taxon>
        <taxon>Fungi</taxon>
        <taxon>Dikarya</taxon>
        <taxon>Basidiomycota</taxon>
        <taxon>Agaricomycotina</taxon>
        <taxon>Agaricomycetes</taxon>
        <taxon>Polyporales</taxon>
        <taxon>Fomitopsis</taxon>
    </lineage>
</organism>
<dbReference type="OrthoDB" id="2793903at2759"/>
<dbReference type="EMBL" id="KV429094">
    <property type="protein sequence ID" value="KZT66102.1"/>
    <property type="molecule type" value="Genomic_DNA"/>
</dbReference>
<dbReference type="InterPro" id="IPR036249">
    <property type="entry name" value="Thioredoxin-like_sf"/>
</dbReference>
<dbReference type="STRING" id="1314783.A0A165MTJ6"/>
<proteinExistence type="predicted"/>
<evidence type="ECO:0000259" key="1">
    <source>
        <dbReference type="Pfam" id="PF13409"/>
    </source>
</evidence>
<dbReference type="SUPFAM" id="SSF52833">
    <property type="entry name" value="Thioredoxin-like"/>
    <property type="match status" value="1"/>
</dbReference>
<dbReference type="InterPro" id="IPR004045">
    <property type="entry name" value="Glutathione_S-Trfase_N"/>
</dbReference>
<gene>
    <name evidence="2" type="ORF">DAEQUDRAFT_480082</name>
</gene>
<reference evidence="2 3" key="1">
    <citation type="journal article" date="2016" name="Mol. Biol. Evol.">
        <title>Comparative Genomics of Early-Diverging Mushroom-Forming Fungi Provides Insights into the Origins of Lignocellulose Decay Capabilities.</title>
        <authorList>
            <person name="Nagy L.G."/>
            <person name="Riley R."/>
            <person name="Tritt A."/>
            <person name="Adam C."/>
            <person name="Daum C."/>
            <person name="Floudas D."/>
            <person name="Sun H."/>
            <person name="Yadav J.S."/>
            <person name="Pangilinan J."/>
            <person name="Larsson K.H."/>
            <person name="Matsuura K."/>
            <person name="Barry K."/>
            <person name="Labutti K."/>
            <person name="Kuo R."/>
            <person name="Ohm R.A."/>
            <person name="Bhattacharya S.S."/>
            <person name="Shirouzu T."/>
            <person name="Yoshinaga Y."/>
            <person name="Martin F.M."/>
            <person name="Grigoriev I.V."/>
            <person name="Hibbett D.S."/>
        </authorList>
    </citation>
    <scope>NUCLEOTIDE SEQUENCE [LARGE SCALE GENOMIC DNA]</scope>
    <source>
        <strain evidence="2 3">L-15889</strain>
    </source>
</reference>
<dbReference type="Pfam" id="PF13409">
    <property type="entry name" value="GST_N_2"/>
    <property type="match status" value="1"/>
</dbReference>
<keyword evidence="3" id="KW-1185">Reference proteome</keyword>
<dbReference type="Proteomes" id="UP000076727">
    <property type="component" value="Unassembled WGS sequence"/>
</dbReference>
<sequence>MGRPCAVRRRSRARQSITPSKAWSPNTWKTRYLLNLKGLPYHMQWVEYPDIASLHKSFGLPPTYTRTIIAYTLLMIYDPRTKRVIADSIKIAAYLDDEYIETPAVFPKELRAFRAIFNQAFMGAIGRLTLSR</sequence>